<dbReference type="GO" id="GO:0006400">
    <property type="term" value="P:tRNA modification"/>
    <property type="evidence" value="ECO:0007669"/>
    <property type="project" value="TreeGrafter"/>
</dbReference>
<dbReference type="PATRIC" id="fig|1619022.3.peg.214"/>
<dbReference type="InterPro" id="IPR018022">
    <property type="entry name" value="IPT"/>
</dbReference>
<evidence type="ECO:0000256" key="1">
    <source>
        <dbReference type="ARBA" id="ARBA00001946"/>
    </source>
</evidence>
<dbReference type="HAMAP" id="MF_00185">
    <property type="entry name" value="IPP_trans"/>
    <property type="match status" value="1"/>
</dbReference>
<feature type="site" description="Interaction with substrate tRNA" evidence="10">
    <location>
        <position position="126"/>
    </location>
</feature>
<name>A0A0G1U6G4_9BACT</name>
<dbReference type="EMBL" id="LCPC01000006">
    <property type="protein sequence ID" value="KKU89731.1"/>
    <property type="molecule type" value="Genomic_DNA"/>
</dbReference>
<comment type="caution">
    <text evidence="10">Lacks conserved residue(s) required for the propagation of feature annotation.</text>
</comment>
<dbReference type="Gene3D" id="3.40.50.300">
    <property type="entry name" value="P-loop containing nucleotide triphosphate hydrolases"/>
    <property type="match status" value="1"/>
</dbReference>
<feature type="region of interest" description="Interaction with substrate tRNA" evidence="10">
    <location>
        <begin position="56"/>
        <end position="59"/>
    </location>
</feature>
<evidence type="ECO:0000256" key="7">
    <source>
        <dbReference type="ARBA" id="ARBA00022840"/>
    </source>
</evidence>
<dbReference type="GO" id="GO:0052381">
    <property type="term" value="F:tRNA dimethylallyltransferase activity"/>
    <property type="evidence" value="ECO:0007669"/>
    <property type="project" value="UniProtKB-UniRule"/>
</dbReference>
<dbReference type="Gene3D" id="1.10.20.140">
    <property type="match status" value="1"/>
</dbReference>
<evidence type="ECO:0000313" key="14">
    <source>
        <dbReference type="EMBL" id="KKU89731.1"/>
    </source>
</evidence>
<protein>
    <recommendedName>
        <fullName evidence="10">tRNA dimethylallyltransferase</fullName>
        <ecNumber evidence="10">2.5.1.75</ecNumber>
    </recommendedName>
    <alternativeName>
        <fullName evidence="10">Dimethylallyl diphosphate:tRNA dimethylallyltransferase</fullName>
        <shortName evidence="10">DMAPP:tRNA dimethylallyltransferase</shortName>
        <shortName evidence="10">DMATase</shortName>
    </alternativeName>
    <alternativeName>
        <fullName evidence="10">Isopentenyl-diphosphate:tRNA isopentenyltransferase</fullName>
        <shortName evidence="10">IPP transferase</shortName>
        <shortName evidence="10">IPPT</shortName>
        <shortName evidence="10">IPTase</shortName>
    </alternativeName>
</protein>
<keyword evidence="4 10" id="KW-0808">Transferase</keyword>
<accession>A0A0G1U6G4</accession>
<organism evidence="14 15">
    <name type="scientific">Candidatus Yanofskybacteria bacterium GW2011_GWA1_48_10</name>
    <dbReference type="NCBI Taxonomy" id="1619022"/>
    <lineage>
        <taxon>Bacteria</taxon>
        <taxon>Candidatus Yanofskyibacteriota</taxon>
    </lineage>
</organism>
<feature type="site" description="Interaction with substrate tRNA" evidence="10">
    <location>
        <position position="149"/>
    </location>
</feature>
<comment type="cofactor">
    <cofactor evidence="1 10">
        <name>Mg(2+)</name>
        <dbReference type="ChEBI" id="CHEBI:18420"/>
    </cofactor>
</comment>
<reference evidence="14 15" key="1">
    <citation type="journal article" date="2015" name="Nature">
        <title>rRNA introns, odd ribosomes, and small enigmatic genomes across a large radiation of phyla.</title>
        <authorList>
            <person name="Brown C.T."/>
            <person name="Hug L.A."/>
            <person name="Thomas B.C."/>
            <person name="Sharon I."/>
            <person name="Castelle C.J."/>
            <person name="Singh A."/>
            <person name="Wilkins M.J."/>
            <person name="Williams K.H."/>
            <person name="Banfield J.F."/>
        </authorList>
    </citation>
    <scope>NUCLEOTIDE SEQUENCE [LARGE SCALE GENOMIC DNA]</scope>
</reference>
<feature type="binding site" evidence="10">
    <location>
        <begin position="13"/>
        <end position="20"/>
    </location>
    <ligand>
        <name>ATP</name>
        <dbReference type="ChEBI" id="CHEBI:30616"/>
    </ligand>
</feature>
<keyword evidence="8 10" id="KW-0460">Magnesium</keyword>
<dbReference type="NCBIfam" id="TIGR00174">
    <property type="entry name" value="miaA"/>
    <property type="match status" value="1"/>
</dbReference>
<dbReference type="GO" id="GO:0005524">
    <property type="term" value="F:ATP binding"/>
    <property type="evidence" value="ECO:0007669"/>
    <property type="project" value="UniProtKB-UniRule"/>
</dbReference>
<dbReference type="Proteomes" id="UP000034403">
    <property type="component" value="Unassembled WGS sequence"/>
</dbReference>
<keyword evidence="7 10" id="KW-0067">ATP-binding</keyword>
<sequence length="326" mass="37979">MKEKRTRIIVIVGPTASGKSDLALRLVLWLRKQAKHPERVKRIEGLPTDTEIISADSRQVYRGLDIGTGKVTKKEQKLVPHWLIDVANPKNPAVAGFTVDNFKKMAEQAIKDIVSRGKIPIVVGGTGLYIDALVYGINFPEVPPNPKLRLNFNRLSAEKLFDKLRKIDPKRAETIEPKNKRRLIRALEILESGQKIPVLDTRYNILDTRYSVLWLGLNPKDLYERISKRLDQRLKKGLIAEIKHLLYSHILTNKRIDELGLAYREVPRYLRGEIKKEEMRNNILKSEINYAKRQMTWFKRNKKIKWLRNEKEAMRLCRSFLGRHHL</sequence>
<comment type="catalytic activity">
    <reaction evidence="9 10 11">
        <text>adenosine(37) in tRNA + dimethylallyl diphosphate = N(6)-dimethylallyladenosine(37) in tRNA + diphosphate</text>
        <dbReference type="Rhea" id="RHEA:26482"/>
        <dbReference type="Rhea" id="RHEA-COMP:10162"/>
        <dbReference type="Rhea" id="RHEA-COMP:10375"/>
        <dbReference type="ChEBI" id="CHEBI:33019"/>
        <dbReference type="ChEBI" id="CHEBI:57623"/>
        <dbReference type="ChEBI" id="CHEBI:74411"/>
        <dbReference type="ChEBI" id="CHEBI:74415"/>
        <dbReference type="EC" id="2.5.1.75"/>
    </reaction>
</comment>
<evidence type="ECO:0000256" key="13">
    <source>
        <dbReference type="RuleBase" id="RU003785"/>
    </source>
</evidence>
<evidence type="ECO:0000256" key="10">
    <source>
        <dbReference type="HAMAP-Rule" id="MF_00185"/>
    </source>
</evidence>
<evidence type="ECO:0000256" key="9">
    <source>
        <dbReference type="ARBA" id="ARBA00049563"/>
    </source>
</evidence>
<evidence type="ECO:0000256" key="12">
    <source>
        <dbReference type="RuleBase" id="RU003784"/>
    </source>
</evidence>
<dbReference type="EC" id="2.5.1.75" evidence="10"/>
<evidence type="ECO:0000256" key="8">
    <source>
        <dbReference type="ARBA" id="ARBA00022842"/>
    </source>
</evidence>
<dbReference type="AlphaFoldDB" id="A0A0G1U6G4"/>
<evidence type="ECO:0000256" key="4">
    <source>
        <dbReference type="ARBA" id="ARBA00022679"/>
    </source>
</evidence>
<comment type="subunit">
    <text evidence="10">Monomer.</text>
</comment>
<dbReference type="SUPFAM" id="SSF52540">
    <property type="entry name" value="P-loop containing nucleoside triphosphate hydrolases"/>
    <property type="match status" value="2"/>
</dbReference>
<dbReference type="PANTHER" id="PTHR11088:SF60">
    <property type="entry name" value="TRNA DIMETHYLALLYLTRANSFERASE"/>
    <property type="match status" value="1"/>
</dbReference>
<dbReference type="PANTHER" id="PTHR11088">
    <property type="entry name" value="TRNA DIMETHYLALLYLTRANSFERASE"/>
    <property type="match status" value="1"/>
</dbReference>
<dbReference type="InterPro" id="IPR039657">
    <property type="entry name" value="Dimethylallyltransferase"/>
</dbReference>
<evidence type="ECO:0000256" key="2">
    <source>
        <dbReference type="ARBA" id="ARBA00003213"/>
    </source>
</evidence>
<comment type="similarity">
    <text evidence="3 10 13">Belongs to the IPP transferase family.</text>
</comment>
<evidence type="ECO:0000256" key="5">
    <source>
        <dbReference type="ARBA" id="ARBA00022694"/>
    </source>
</evidence>
<evidence type="ECO:0000256" key="3">
    <source>
        <dbReference type="ARBA" id="ARBA00005842"/>
    </source>
</evidence>
<gene>
    <name evidence="10" type="primary">miaA</name>
    <name evidence="14" type="ORF">UY20_C0006G0011</name>
</gene>
<evidence type="ECO:0000256" key="11">
    <source>
        <dbReference type="RuleBase" id="RU003783"/>
    </source>
</evidence>
<feature type="binding site" evidence="10">
    <location>
        <begin position="15"/>
        <end position="20"/>
    </location>
    <ligand>
        <name>substrate</name>
    </ligand>
</feature>
<dbReference type="InterPro" id="IPR027417">
    <property type="entry name" value="P-loop_NTPase"/>
</dbReference>
<comment type="caution">
    <text evidence="14">The sequence shown here is derived from an EMBL/GenBank/DDBJ whole genome shotgun (WGS) entry which is preliminary data.</text>
</comment>
<keyword evidence="6 10" id="KW-0547">Nucleotide-binding</keyword>
<proteinExistence type="inferred from homology"/>
<evidence type="ECO:0000313" key="15">
    <source>
        <dbReference type="Proteomes" id="UP000034403"/>
    </source>
</evidence>
<keyword evidence="5 10" id="KW-0819">tRNA processing</keyword>
<dbReference type="Pfam" id="PF01715">
    <property type="entry name" value="IPPT"/>
    <property type="match status" value="1"/>
</dbReference>
<evidence type="ECO:0000256" key="6">
    <source>
        <dbReference type="ARBA" id="ARBA00022741"/>
    </source>
</evidence>
<comment type="function">
    <text evidence="2 10 12">Catalyzes the transfer of a dimethylallyl group onto the adenine at position 37 in tRNAs that read codons beginning with uridine, leading to the formation of N6-(dimethylallyl)adenosine (i(6)A).</text>
</comment>